<dbReference type="AlphaFoldDB" id="F2ELS0"/>
<sequence>MKLLSQSMAPFNNVQLFFVADEDVLKGMETAPFKGNLDGTLFSYGEDNSTVSEGGNDEHMANVGFASSCKSLFVDYETCLVLLGVDTLVPSSDNVPFSMP</sequence>
<organism evidence="1">
    <name type="scientific">Hordeum vulgare subsp. vulgare</name>
    <name type="common">Domesticated barley</name>
    <dbReference type="NCBI Taxonomy" id="112509"/>
    <lineage>
        <taxon>Eukaryota</taxon>
        <taxon>Viridiplantae</taxon>
        <taxon>Streptophyta</taxon>
        <taxon>Embryophyta</taxon>
        <taxon>Tracheophyta</taxon>
        <taxon>Spermatophyta</taxon>
        <taxon>Magnoliopsida</taxon>
        <taxon>Liliopsida</taxon>
        <taxon>Poales</taxon>
        <taxon>Poaceae</taxon>
        <taxon>BOP clade</taxon>
        <taxon>Pooideae</taxon>
        <taxon>Triticodae</taxon>
        <taxon>Triticeae</taxon>
        <taxon>Hordeinae</taxon>
        <taxon>Hordeum</taxon>
    </lineage>
</organism>
<name>F2ELS0_HORVV</name>
<dbReference type="EMBL" id="AK377098">
    <property type="protein sequence ID" value="BAK08292.1"/>
    <property type="molecule type" value="mRNA"/>
</dbReference>
<evidence type="ECO:0000313" key="1">
    <source>
        <dbReference type="EMBL" id="BAK08292.1"/>
    </source>
</evidence>
<reference evidence="1" key="1">
    <citation type="journal article" date="2011" name="Plant Physiol.">
        <title>Comprehensive sequence analysis of 24,783 barley full-length cDNAs derived from 12 clone libraries.</title>
        <authorList>
            <person name="Matsumoto T."/>
            <person name="Tanaka T."/>
            <person name="Sakai H."/>
            <person name="Amano N."/>
            <person name="Kanamori H."/>
            <person name="Kurita K."/>
            <person name="Kikuta A."/>
            <person name="Kamiya K."/>
            <person name="Yamamoto M."/>
            <person name="Ikawa H."/>
            <person name="Fujii N."/>
            <person name="Hori K."/>
            <person name="Itoh T."/>
            <person name="Sato K."/>
        </authorList>
    </citation>
    <scope>NUCLEOTIDE SEQUENCE</scope>
    <source>
        <tissue evidence="1">Flower</tissue>
    </source>
</reference>
<proteinExistence type="evidence at transcript level"/>
<protein>
    <submittedName>
        <fullName evidence="1">Predicted protein</fullName>
    </submittedName>
</protein>
<accession>F2ELS0</accession>